<evidence type="ECO:0000256" key="1">
    <source>
        <dbReference type="SAM" id="MobiDB-lite"/>
    </source>
</evidence>
<evidence type="ECO:0000313" key="2">
    <source>
        <dbReference type="EMBL" id="KAK4187775.1"/>
    </source>
</evidence>
<organism evidence="2 3">
    <name type="scientific">Podospora australis</name>
    <dbReference type="NCBI Taxonomy" id="1536484"/>
    <lineage>
        <taxon>Eukaryota</taxon>
        <taxon>Fungi</taxon>
        <taxon>Dikarya</taxon>
        <taxon>Ascomycota</taxon>
        <taxon>Pezizomycotina</taxon>
        <taxon>Sordariomycetes</taxon>
        <taxon>Sordariomycetidae</taxon>
        <taxon>Sordariales</taxon>
        <taxon>Podosporaceae</taxon>
        <taxon>Podospora</taxon>
    </lineage>
</organism>
<sequence length="219" mass="24943">MTAKSTLGFEPSGFVLPKCKILHPSEVRNFRVSINQIYLFNFTNDAPDHTIKTELFLKGMFHYLPINYPNATSDEAAITIRKVQAWLERQDDHMLGQCCATMNIRTLCKVIEVVTEARMEYLASLYADEVMEAKKIHTTNTLALLVDDKIDLLATNDEIEDDMELYNSIDDSDQLDENNNSENNDDNNCSDSISDDSSDEVSKQDNNKANQVKVKEEEF</sequence>
<keyword evidence="3" id="KW-1185">Reference proteome</keyword>
<dbReference type="EMBL" id="MU864397">
    <property type="protein sequence ID" value="KAK4187775.1"/>
    <property type="molecule type" value="Genomic_DNA"/>
</dbReference>
<dbReference type="Proteomes" id="UP001302126">
    <property type="component" value="Unassembled WGS sequence"/>
</dbReference>
<comment type="caution">
    <text evidence="2">The sequence shown here is derived from an EMBL/GenBank/DDBJ whole genome shotgun (WGS) entry which is preliminary data.</text>
</comment>
<reference evidence="2" key="2">
    <citation type="submission" date="2023-05" db="EMBL/GenBank/DDBJ databases">
        <authorList>
            <consortium name="Lawrence Berkeley National Laboratory"/>
            <person name="Steindorff A."/>
            <person name="Hensen N."/>
            <person name="Bonometti L."/>
            <person name="Westerberg I."/>
            <person name="Brannstrom I.O."/>
            <person name="Guillou S."/>
            <person name="Cros-Aarteil S."/>
            <person name="Calhoun S."/>
            <person name="Haridas S."/>
            <person name="Kuo A."/>
            <person name="Mondo S."/>
            <person name="Pangilinan J."/>
            <person name="Riley R."/>
            <person name="Labutti K."/>
            <person name="Andreopoulos B."/>
            <person name="Lipzen A."/>
            <person name="Chen C."/>
            <person name="Yanf M."/>
            <person name="Daum C."/>
            <person name="Ng V."/>
            <person name="Clum A."/>
            <person name="Ohm R."/>
            <person name="Martin F."/>
            <person name="Silar P."/>
            <person name="Natvig D."/>
            <person name="Lalanne C."/>
            <person name="Gautier V."/>
            <person name="Ament-Velasquez S.L."/>
            <person name="Kruys A."/>
            <person name="Hutchinson M.I."/>
            <person name="Powell A.J."/>
            <person name="Barry K."/>
            <person name="Miller A.N."/>
            <person name="Grigoriev I.V."/>
            <person name="Debuchy R."/>
            <person name="Gladieux P."/>
            <person name="Thoren M.H."/>
            <person name="Johannesson H."/>
        </authorList>
    </citation>
    <scope>NUCLEOTIDE SEQUENCE</scope>
    <source>
        <strain evidence="2">PSN309</strain>
    </source>
</reference>
<feature type="compositionally biased region" description="Low complexity" evidence="1">
    <location>
        <begin position="177"/>
        <end position="192"/>
    </location>
</feature>
<reference evidence="2" key="1">
    <citation type="journal article" date="2023" name="Mol. Phylogenet. Evol.">
        <title>Genome-scale phylogeny and comparative genomics of the fungal order Sordariales.</title>
        <authorList>
            <person name="Hensen N."/>
            <person name="Bonometti L."/>
            <person name="Westerberg I."/>
            <person name="Brannstrom I.O."/>
            <person name="Guillou S."/>
            <person name="Cros-Aarteil S."/>
            <person name="Calhoun S."/>
            <person name="Haridas S."/>
            <person name="Kuo A."/>
            <person name="Mondo S."/>
            <person name="Pangilinan J."/>
            <person name="Riley R."/>
            <person name="LaButti K."/>
            <person name="Andreopoulos B."/>
            <person name="Lipzen A."/>
            <person name="Chen C."/>
            <person name="Yan M."/>
            <person name="Daum C."/>
            <person name="Ng V."/>
            <person name="Clum A."/>
            <person name="Steindorff A."/>
            <person name="Ohm R.A."/>
            <person name="Martin F."/>
            <person name="Silar P."/>
            <person name="Natvig D.O."/>
            <person name="Lalanne C."/>
            <person name="Gautier V."/>
            <person name="Ament-Velasquez S.L."/>
            <person name="Kruys A."/>
            <person name="Hutchinson M.I."/>
            <person name="Powell A.J."/>
            <person name="Barry K."/>
            <person name="Miller A.N."/>
            <person name="Grigoriev I.V."/>
            <person name="Debuchy R."/>
            <person name="Gladieux P."/>
            <person name="Hiltunen Thoren M."/>
            <person name="Johannesson H."/>
        </authorList>
    </citation>
    <scope>NUCLEOTIDE SEQUENCE</scope>
    <source>
        <strain evidence="2">PSN309</strain>
    </source>
</reference>
<feature type="region of interest" description="Disordered" evidence="1">
    <location>
        <begin position="174"/>
        <end position="219"/>
    </location>
</feature>
<accession>A0AAN6WUY9</accession>
<gene>
    <name evidence="2" type="ORF">QBC35DRAFT_451913</name>
</gene>
<name>A0AAN6WUY9_9PEZI</name>
<protein>
    <submittedName>
        <fullName evidence="2">Uncharacterized protein</fullName>
    </submittedName>
</protein>
<proteinExistence type="predicted"/>
<evidence type="ECO:0000313" key="3">
    <source>
        <dbReference type="Proteomes" id="UP001302126"/>
    </source>
</evidence>
<dbReference type="AlphaFoldDB" id="A0AAN6WUY9"/>